<name>A0A517L591_9PEZI</name>
<dbReference type="Proteomes" id="UP000316270">
    <property type="component" value="Chromosome 5"/>
</dbReference>
<gene>
    <name evidence="2" type="ORF">FKW77_004269</name>
</gene>
<feature type="region of interest" description="Disordered" evidence="1">
    <location>
        <begin position="148"/>
        <end position="208"/>
    </location>
</feature>
<evidence type="ECO:0000256" key="1">
    <source>
        <dbReference type="SAM" id="MobiDB-lite"/>
    </source>
</evidence>
<keyword evidence="3" id="KW-1185">Reference proteome</keyword>
<dbReference type="AlphaFoldDB" id="A0A517L591"/>
<evidence type="ECO:0000313" key="2">
    <source>
        <dbReference type="EMBL" id="QDS70789.1"/>
    </source>
</evidence>
<dbReference type="EMBL" id="CP042189">
    <property type="protein sequence ID" value="QDS70789.1"/>
    <property type="molecule type" value="Genomic_DNA"/>
</dbReference>
<evidence type="ECO:0000313" key="3">
    <source>
        <dbReference type="Proteomes" id="UP000316270"/>
    </source>
</evidence>
<feature type="region of interest" description="Disordered" evidence="1">
    <location>
        <begin position="17"/>
        <end position="78"/>
    </location>
</feature>
<feature type="compositionally biased region" description="Low complexity" evidence="1">
    <location>
        <begin position="152"/>
        <end position="165"/>
    </location>
</feature>
<organism evidence="2 3">
    <name type="scientific">Venturia effusa</name>
    <dbReference type="NCBI Taxonomy" id="50376"/>
    <lineage>
        <taxon>Eukaryota</taxon>
        <taxon>Fungi</taxon>
        <taxon>Dikarya</taxon>
        <taxon>Ascomycota</taxon>
        <taxon>Pezizomycotina</taxon>
        <taxon>Dothideomycetes</taxon>
        <taxon>Pleosporomycetidae</taxon>
        <taxon>Venturiales</taxon>
        <taxon>Venturiaceae</taxon>
        <taxon>Venturia</taxon>
    </lineage>
</organism>
<protein>
    <submittedName>
        <fullName evidence="2">Uncharacterized protein</fullName>
    </submittedName>
</protein>
<proteinExistence type="predicted"/>
<reference evidence="2 3" key="1">
    <citation type="submission" date="2019-07" db="EMBL/GenBank/DDBJ databases">
        <title>Finished genome of Venturia effusa.</title>
        <authorList>
            <person name="Young C.A."/>
            <person name="Cox M.P."/>
            <person name="Ganley A.R.D."/>
            <person name="David W.J."/>
        </authorList>
    </citation>
    <scope>NUCLEOTIDE SEQUENCE [LARGE SCALE GENOMIC DNA]</scope>
    <source>
        <strain evidence="3">albino</strain>
    </source>
</reference>
<sequence length="440" mass="49164">MTPGLYEDEMLEMGKKRQYSFGGGAADPVERAPTRRLQFAPTTPSGELTGGPTSGKRRRVGEEQSQENPAPRGRSRDAAIIEVVFSSEEDDIPLMEIQAARRANNQQRYVIETPTRRHEPFSPDKDSENDKLIPMLSAPAFVTTVAEASNPAAQQQTTAVSTAAQHSDRRPKKSAPVSHDEVAEAPTQPFITAGNGGRKRKSGSKKDAISASQLLSSLTSSDDITQSSDSRNAELRGLIDDMLNNRIRPVSWLRIEEAIEIQGALGREAYHKFLEGVIGHCDPVCFIFRGSNLKDWAYDNGKGGNDWIPLEDVKPYLRSCKLNIHINDVDWKGGACVSFLQDKLHDAPKLQRVEVGITYKEGEPIERSMQDTDGNDFCERGLKYHVSDLALTLWQFPVVKKVSFNNQEKPGHGLGRSWKWYVKSRGRDDWSDWSEEEQPR</sequence>
<accession>A0A517L591</accession>